<feature type="non-terminal residue" evidence="1">
    <location>
        <position position="1"/>
    </location>
</feature>
<comment type="caution">
    <text evidence="1">The sequence shown here is derived from an EMBL/GenBank/DDBJ whole genome shotgun (WGS) entry which is preliminary data.</text>
</comment>
<evidence type="ECO:0000313" key="2">
    <source>
        <dbReference type="Proteomes" id="UP000235861"/>
    </source>
</evidence>
<reference evidence="1 2" key="1">
    <citation type="submission" date="2017-11" db="EMBL/GenBank/DDBJ databases">
        <title>Draft genome sequence of environmental isolate Aeromonas cavernicola sp. nov. MDC 2508.</title>
        <authorList>
            <person name="Colston S.M."/>
            <person name="Navarro A."/>
            <person name="Martinez-Murcia A.J."/>
            <person name="Graf J."/>
        </authorList>
    </citation>
    <scope>NUCLEOTIDE SEQUENCE [LARGE SCALE GENOMIC DNA]</scope>
    <source>
        <strain evidence="1 2">MDC 2508</strain>
    </source>
</reference>
<dbReference type="AlphaFoldDB" id="A0A2H9U890"/>
<keyword evidence="2" id="KW-1185">Reference proteome</keyword>
<sequence length="42" mass="4608">LGLRTIEACRPLPWCADEKPKLGDLRKRLIGQLAGYLSQGNG</sequence>
<evidence type="ECO:0000313" key="1">
    <source>
        <dbReference type="EMBL" id="PJG60245.1"/>
    </source>
</evidence>
<gene>
    <name evidence="1" type="ORF">CUC53_03095</name>
</gene>
<accession>A0A2H9U890</accession>
<organism evidence="1 2">
    <name type="scientific">Aeromonas cavernicola</name>
    <dbReference type="NCBI Taxonomy" id="1006623"/>
    <lineage>
        <taxon>Bacteria</taxon>
        <taxon>Pseudomonadati</taxon>
        <taxon>Pseudomonadota</taxon>
        <taxon>Gammaproteobacteria</taxon>
        <taxon>Aeromonadales</taxon>
        <taxon>Aeromonadaceae</taxon>
        <taxon>Aeromonas</taxon>
    </lineage>
</organism>
<proteinExistence type="predicted"/>
<name>A0A2H9U890_9GAMM</name>
<dbReference type="Proteomes" id="UP000235861">
    <property type="component" value="Unassembled WGS sequence"/>
</dbReference>
<protein>
    <submittedName>
        <fullName evidence="1">TIGR01620 family protein</fullName>
    </submittedName>
</protein>
<dbReference type="EMBL" id="PGGC01000022">
    <property type="protein sequence ID" value="PJG60245.1"/>
    <property type="molecule type" value="Genomic_DNA"/>
</dbReference>